<dbReference type="InterPro" id="IPR008514">
    <property type="entry name" value="T6SS_Hcp"/>
</dbReference>
<proteinExistence type="predicted"/>
<protein>
    <submittedName>
        <fullName evidence="1">Type VI secretion system tube protein Hcp</fullName>
    </submittedName>
</protein>
<dbReference type="PANTHER" id="PTHR36152:SF5">
    <property type="entry name" value="PROTEIN HCP1"/>
    <property type="match status" value="1"/>
</dbReference>
<dbReference type="InterPro" id="IPR053165">
    <property type="entry name" value="HSI-I_assembly_Hcp1"/>
</dbReference>
<dbReference type="Proteomes" id="UP000682266">
    <property type="component" value="Unassembled WGS sequence"/>
</dbReference>
<dbReference type="EMBL" id="JAGSVG010000001">
    <property type="protein sequence ID" value="MBR8127531.1"/>
    <property type="molecule type" value="Genomic_DNA"/>
</dbReference>
<dbReference type="InterPro" id="IPR036624">
    <property type="entry name" value="Hcp1-lik_sf"/>
</dbReference>
<dbReference type="Pfam" id="PF05638">
    <property type="entry name" value="T6SS_HCP"/>
    <property type="match status" value="1"/>
</dbReference>
<comment type="caution">
    <text evidence="1">The sequence shown here is derived from an EMBL/GenBank/DDBJ whole genome shotgun (WGS) entry which is preliminary data.</text>
</comment>
<organism evidence="1 2">
    <name type="scientific">Burkholderia ambifaria</name>
    <dbReference type="NCBI Taxonomy" id="152480"/>
    <lineage>
        <taxon>Bacteria</taxon>
        <taxon>Pseudomonadati</taxon>
        <taxon>Pseudomonadota</taxon>
        <taxon>Betaproteobacteria</taxon>
        <taxon>Burkholderiales</taxon>
        <taxon>Burkholderiaceae</taxon>
        <taxon>Burkholderia</taxon>
        <taxon>Burkholderia cepacia complex</taxon>
    </lineage>
</organism>
<dbReference type="AlphaFoldDB" id="A0AA41E314"/>
<sequence>MAQDIFLKLAGIAGESPDANHPNEIEVLTWDWSVSQQSNMHMGSGGGAGRSTVDDLTFEHYIDRATPNLIQYCLTGKHIESAVLVMRKAGGTPLEYLRVTMEDVLVTQVNQVGTANMRVPREEVRLSFSRVRQEYVIQNSQGGNGGAVSMGYDIKANMTI</sequence>
<dbReference type="RefSeq" id="WP_105784745.1">
    <property type="nucleotide sequence ID" value="NZ_CADERF010000003.1"/>
</dbReference>
<reference evidence="1" key="1">
    <citation type="submission" date="2021-04" db="EMBL/GenBank/DDBJ databases">
        <title>A collection of bacterial strains from the Burkholderia cepacia Research Laboratory and Repository.</title>
        <authorList>
            <person name="Lipuma J."/>
            <person name="Spilker T."/>
        </authorList>
    </citation>
    <scope>NUCLEOTIDE SEQUENCE</scope>
    <source>
        <strain evidence="1">AU36012</strain>
    </source>
</reference>
<evidence type="ECO:0000313" key="1">
    <source>
        <dbReference type="EMBL" id="MBR8127531.1"/>
    </source>
</evidence>
<name>A0AA41E314_9BURK</name>
<accession>A0AA41E314</accession>
<dbReference type="Gene3D" id="2.30.110.20">
    <property type="entry name" value="Hcp1-like"/>
    <property type="match status" value="1"/>
</dbReference>
<dbReference type="PANTHER" id="PTHR36152">
    <property type="entry name" value="CYTOPLASMIC PROTEIN-RELATED"/>
    <property type="match status" value="1"/>
</dbReference>
<gene>
    <name evidence="1" type="ORF">KDW93_00750</name>
</gene>
<evidence type="ECO:0000313" key="2">
    <source>
        <dbReference type="Proteomes" id="UP000682266"/>
    </source>
</evidence>
<dbReference type="SUPFAM" id="SSF141452">
    <property type="entry name" value="Hcp1-like"/>
    <property type="match status" value="1"/>
</dbReference>